<keyword evidence="3" id="KW-1185">Reference proteome</keyword>
<organism evidence="2 3">
    <name type="scientific">Mucuna pruriens</name>
    <name type="common">Velvet bean</name>
    <name type="synonym">Dolichos pruriens</name>
    <dbReference type="NCBI Taxonomy" id="157652"/>
    <lineage>
        <taxon>Eukaryota</taxon>
        <taxon>Viridiplantae</taxon>
        <taxon>Streptophyta</taxon>
        <taxon>Embryophyta</taxon>
        <taxon>Tracheophyta</taxon>
        <taxon>Spermatophyta</taxon>
        <taxon>Magnoliopsida</taxon>
        <taxon>eudicotyledons</taxon>
        <taxon>Gunneridae</taxon>
        <taxon>Pentapetalae</taxon>
        <taxon>rosids</taxon>
        <taxon>fabids</taxon>
        <taxon>Fabales</taxon>
        <taxon>Fabaceae</taxon>
        <taxon>Papilionoideae</taxon>
        <taxon>50 kb inversion clade</taxon>
        <taxon>NPAAA clade</taxon>
        <taxon>indigoferoid/millettioid clade</taxon>
        <taxon>Phaseoleae</taxon>
        <taxon>Mucuna</taxon>
    </lineage>
</organism>
<evidence type="ECO:0000313" key="2">
    <source>
        <dbReference type="EMBL" id="RDX94048.1"/>
    </source>
</evidence>
<evidence type="ECO:0000313" key="3">
    <source>
        <dbReference type="Proteomes" id="UP000257109"/>
    </source>
</evidence>
<evidence type="ECO:0000256" key="1">
    <source>
        <dbReference type="SAM" id="Phobius"/>
    </source>
</evidence>
<sequence>MEFVSLSTKVDHTSIQIKFLSLNLMYGLMAISIVLNMKDFTSLVPCAIVIIILLIITPVMVNP</sequence>
<keyword evidence="1" id="KW-1133">Transmembrane helix</keyword>
<feature type="transmembrane region" description="Helical" evidence="1">
    <location>
        <begin position="15"/>
        <end position="35"/>
    </location>
</feature>
<dbReference type="Proteomes" id="UP000257109">
    <property type="component" value="Unassembled WGS sequence"/>
</dbReference>
<gene>
    <name evidence="2" type="ORF">CR513_23624</name>
</gene>
<keyword evidence="1" id="KW-0812">Transmembrane</keyword>
<reference evidence="2" key="1">
    <citation type="submission" date="2018-05" db="EMBL/GenBank/DDBJ databases">
        <title>Draft genome of Mucuna pruriens seed.</title>
        <authorList>
            <person name="Nnadi N.E."/>
            <person name="Vos R."/>
            <person name="Hasami M.H."/>
            <person name="Devisetty U.K."/>
            <person name="Aguiy J.C."/>
        </authorList>
    </citation>
    <scope>NUCLEOTIDE SEQUENCE [LARGE SCALE GENOMIC DNA]</scope>
    <source>
        <strain evidence="2">JCA_2017</strain>
    </source>
</reference>
<dbReference type="EMBL" id="QJKJ01004468">
    <property type="protein sequence ID" value="RDX94048.1"/>
    <property type="molecule type" value="Genomic_DNA"/>
</dbReference>
<name>A0A371GU23_MUCPR</name>
<feature type="transmembrane region" description="Helical" evidence="1">
    <location>
        <begin position="42"/>
        <end position="61"/>
    </location>
</feature>
<feature type="non-terminal residue" evidence="2">
    <location>
        <position position="1"/>
    </location>
</feature>
<accession>A0A371GU23</accession>
<dbReference type="AlphaFoldDB" id="A0A371GU23"/>
<comment type="caution">
    <text evidence="2">The sequence shown here is derived from an EMBL/GenBank/DDBJ whole genome shotgun (WGS) entry which is preliminary data.</text>
</comment>
<keyword evidence="1" id="KW-0472">Membrane</keyword>
<proteinExistence type="predicted"/>
<protein>
    <submittedName>
        <fullName evidence="2">Uncharacterized protein</fullName>
    </submittedName>
</protein>